<feature type="compositionally biased region" description="Basic residues" evidence="1">
    <location>
        <begin position="20"/>
        <end position="41"/>
    </location>
</feature>
<gene>
    <name evidence="2" type="ORF">AVDCRST_MAG19-262</name>
</gene>
<reference evidence="2" key="1">
    <citation type="submission" date="2020-02" db="EMBL/GenBank/DDBJ databases">
        <authorList>
            <person name="Meier V. D."/>
        </authorList>
    </citation>
    <scope>NUCLEOTIDE SEQUENCE</scope>
    <source>
        <strain evidence="2">AVDCRST_MAG19</strain>
    </source>
</reference>
<organism evidence="2">
    <name type="scientific">uncultured Thermomicrobiales bacterium</name>
    <dbReference type="NCBI Taxonomy" id="1645740"/>
    <lineage>
        <taxon>Bacteria</taxon>
        <taxon>Pseudomonadati</taxon>
        <taxon>Thermomicrobiota</taxon>
        <taxon>Thermomicrobia</taxon>
        <taxon>Thermomicrobiales</taxon>
        <taxon>environmental samples</taxon>
    </lineage>
</organism>
<feature type="non-terminal residue" evidence="2">
    <location>
        <position position="1"/>
    </location>
</feature>
<name>A0A6J4UEF8_9BACT</name>
<proteinExistence type="predicted"/>
<evidence type="ECO:0000256" key="1">
    <source>
        <dbReference type="SAM" id="MobiDB-lite"/>
    </source>
</evidence>
<accession>A0A6J4UEF8</accession>
<sequence length="157" mass="17266">GSGTDTIEKGAGGAAGRRGLGGRRPGRQRPRLRRHQRHLRRPPSLPAHPRRRGLWQHEPGRVAGRVPRQLLRDGLLPRPDGCGQPAAATQRQCQRRARPEGRRRPRGQLLPPDRDRDGPRPRPGRLRRGGPPGGAKLPDLQRHPGQCRDPVGGDAGL</sequence>
<evidence type="ECO:0000313" key="2">
    <source>
        <dbReference type="EMBL" id="CAA9546147.1"/>
    </source>
</evidence>
<dbReference type="EMBL" id="CADCWL010000016">
    <property type="protein sequence ID" value="CAA9546147.1"/>
    <property type="molecule type" value="Genomic_DNA"/>
</dbReference>
<feature type="region of interest" description="Disordered" evidence="1">
    <location>
        <begin position="1"/>
        <end position="157"/>
    </location>
</feature>
<feature type="non-terminal residue" evidence="2">
    <location>
        <position position="157"/>
    </location>
</feature>
<feature type="compositionally biased region" description="Gly residues" evidence="1">
    <location>
        <begin position="10"/>
        <end position="19"/>
    </location>
</feature>
<protein>
    <submittedName>
        <fullName evidence="2">Organic hydroperoxide resistance protein</fullName>
    </submittedName>
</protein>
<dbReference type="AlphaFoldDB" id="A0A6J4UEF8"/>